<evidence type="ECO:0000256" key="1">
    <source>
        <dbReference type="ARBA" id="ARBA00001970"/>
    </source>
</evidence>
<keyword evidence="3" id="KW-0813">Transport</keyword>
<keyword evidence="5" id="KW-0349">Heme</keyword>
<evidence type="ECO:0000256" key="11">
    <source>
        <dbReference type="ARBA" id="ARBA00023136"/>
    </source>
</evidence>
<evidence type="ECO:0000256" key="8">
    <source>
        <dbReference type="ARBA" id="ARBA00022982"/>
    </source>
</evidence>
<dbReference type="PANTHER" id="PTHR30529:SF6">
    <property type="entry name" value="BLL0291 PROTEIN"/>
    <property type="match status" value="1"/>
</dbReference>
<comment type="cofactor">
    <cofactor evidence="1">
        <name>heme b</name>
        <dbReference type="ChEBI" id="CHEBI:60344"/>
    </cofactor>
</comment>
<evidence type="ECO:0000259" key="14">
    <source>
        <dbReference type="Pfam" id="PF01292"/>
    </source>
</evidence>
<organism evidence="15 16">
    <name type="scientific">Pedobacter cryoconitis</name>
    <dbReference type="NCBI Taxonomy" id="188932"/>
    <lineage>
        <taxon>Bacteria</taxon>
        <taxon>Pseudomonadati</taxon>
        <taxon>Bacteroidota</taxon>
        <taxon>Sphingobacteriia</taxon>
        <taxon>Sphingobacteriales</taxon>
        <taxon>Sphingobacteriaceae</taxon>
        <taxon>Pedobacter</taxon>
    </lineage>
</organism>
<dbReference type="InterPro" id="IPR011577">
    <property type="entry name" value="Cyt_b561_bac/Ni-Hgenase"/>
</dbReference>
<dbReference type="InterPro" id="IPR052168">
    <property type="entry name" value="Cytochrome_b561_oxidase"/>
</dbReference>
<keyword evidence="9 13" id="KW-1133">Transmembrane helix</keyword>
<evidence type="ECO:0000256" key="5">
    <source>
        <dbReference type="ARBA" id="ARBA00022617"/>
    </source>
</evidence>
<dbReference type="RefSeq" id="WP_068404612.1">
    <property type="nucleotide sequence ID" value="NZ_CP014504.1"/>
</dbReference>
<dbReference type="GO" id="GO:0022904">
    <property type="term" value="P:respiratory electron transport chain"/>
    <property type="evidence" value="ECO:0007669"/>
    <property type="project" value="InterPro"/>
</dbReference>
<dbReference type="GO" id="GO:0009055">
    <property type="term" value="F:electron transfer activity"/>
    <property type="evidence" value="ECO:0007669"/>
    <property type="project" value="InterPro"/>
</dbReference>
<reference evidence="15 16" key="1">
    <citation type="submission" date="2016-03" db="EMBL/GenBank/DDBJ databases">
        <title>Complete genome sequence of Pedobacter cryoconitis PAMC 27485.</title>
        <authorList>
            <person name="Lee J."/>
            <person name="Kim O.-S."/>
        </authorList>
    </citation>
    <scope>NUCLEOTIDE SEQUENCE [LARGE SCALE GENOMIC DNA]</scope>
    <source>
        <strain evidence="15 16">PAMC 27485</strain>
    </source>
</reference>
<evidence type="ECO:0000313" key="16">
    <source>
        <dbReference type="Proteomes" id="UP000071561"/>
    </source>
</evidence>
<feature type="transmembrane region" description="Helical" evidence="13">
    <location>
        <begin position="49"/>
        <end position="70"/>
    </location>
</feature>
<dbReference type="SUPFAM" id="SSF81342">
    <property type="entry name" value="Transmembrane di-heme cytochromes"/>
    <property type="match status" value="1"/>
</dbReference>
<protein>
    <submittedName>
        <fullName evidence="15">Cytochrome B561</fullName>
    </submittedName>
</protein>
<feature type="transmembrane region" description="Helical" evidence="13">
    <location>
        <begin position="21"/>
        <end position="43"/>
    </location>
</feature>
<dbReference type="AlphaFoldDB" id="A0A127VIA9"/>
<evidence type="ECO:0000256" key="10">
    <source>
        <dbReference type="ARBA" id="ARBA00023004"/>
    </source>
</evidence>
<evidence type="ECO:0000256" key="6">
    <source>
        <dbReference type="ARBA" id="ARBA00022692"/>
    </source>
</evidence>
<evidence type="ECO:0000256" key="2">
    <source>
        <dbReference type="ARBA" id="ARBA00004651"/>
    </source>
</evidence>
<proteinExistence type="inferred from homology"/>
<dbReference type="PANTHER" id="PTHR30529">
    <property type="entry name" value="CYTOCHROME B561"/>
    <property type="match status" value="1"/>
</dbReference>
<keyword evidence="7" id="KW-0479">Metal-binding</keyword>
<dbReference type="GO" id="GO:0005886">
    <property type="term" value="C:plasma membrane"/>
    <property type="evidence" value="ECO:0007669"/>
    <property type="project" value="UniProtKB-SubCell"/>
</dbReference>
<evidence type="ECO:0000256" key="13">
    <source>
        <dbReference type="SAM" id="Phobius"/>
    </source>
</evidence>
<accession>A0A127VIA9</accession>
<evidence type="ECO:0000256" key="9">
    <source>
        <dbReference type="ARBA" id="ARBA00022989"/>
    </source>
</evidence>
<gene>
    <name evidence="15" type="ORF">AY601_4152</name>
</gene>
<dbReference type="OrthoDB" id="1247465at2"/>
<evidence type="ECO:0000256" key="4">
    <source>
        <dbReference type="ARBA" id="ARBA00022475"/>
    </source>
</evidence>
<keyword evidence="10" id="KW-0408">Iron</keyword>
<dbReference type="EMBL" id="CP014504">
    <property type="protein sequence ID" value="AMQ01002.1"/>
    <property type="molecule type" value="Genomic_DNA"/>
</dbReference>
<dbReference type="GO" id="GO:0020037">
    <property type="term" value="F:heme binding"/>
    <property type="evidence" value="ECO:0007669"/>
    <property type="project" value="TreeGrafter"/>
</dbReference>
<dbReference type="Pfam" id="PF01292">
    <property type="entry name" value="Ni_hydr_CYTB"/>
    <property type="match status" value="1"/>
</dbReference>
<comment type="subcellular location">
    <subcellularLocation>
        <location evidence="2">Cell membrane</location>
        <topology evidence="2">Multi-pass membrane protein</topology>
    </subcellularLocation>
</comment>
<feature type="transmembrane region" description="Helical" evidence="13">
    <location>
        <begin position="149"/>
        <end position="172"/>
    </location>
</feature>
<dbReference type="KEGG" id="pcm:AY601_4152"/>
<dbReference type="InterPro" id="IPR016174">
    <property type="entry name" value="Di-haem_cyt_TM"/>
</dbReference>
<dbReference type="PATRIC" id="fig|188932.3.peg.4310"/>
<evidence type="ECO:0000256" key="12">
    <source>
        <dbReference type="ARBA" id="ARBA00037975"/>
    </source>
</evidence>
<keyword evidence="8" id="KW-0249">Electron transport</keyword>
<sequence>MSRKKNTPSAPPMHFNITARILHWLMAAMILAMIFIGLGMMTSLTWRPWLLNLHVPLGIAILLLVIIRFINRLSFSVPKMPASISKFQSKAAGTLHWLLYGMMLALPLTGWAQLSAGGFPVKLFPGVNLPPILPQSPFLFALLHDAHRVMAWLLFFMVVGHLSAALLHAWVYRDGLFSSITWGRKMINKSEEPSARAAE</sequence>
<keyword evidence="16" id="KW-1185">Reference proteome</keyword>
<dbReference type="Gene3D" id="1.20.950.20">
    <property type="entry name" value="Transmembrane di-heme cytochromes, Chain C"/>
    <property type="match status" value="1"/>
</dbReference>
<keyword evidence="4" id="KW-1003">Cell membrane</keyword>
<evidence type="ECO:0000256" key="3">
    <source>
        <dbReference type="ARBA" id="ARBA00022448"/>
    </source>
</evidence>
<feature type="domain" description="Cytochrome b561 bacterial/Ni-hydrogenase" evidence="14">
    <location>
        <begin position="14"/>
        <end position="183"/>
    </location>
</feature>
<evidence type="ECO:0000313" key="15">
    <source>
        <dbReference type="EMBL" id="AMQ01002.1"/>
    </source>
</evidence>
<dbReference type="GO" id="GO:0046872">
    <property type="term" value="F:metal ion binding"/>
    <property type="evidence" value="ECO:0007669"/>
    <property type="project" value="UniProtKB-KW"/>
</dbReference>
<keyword evidence="6 13" id="KW-0812">Transmembrane</keyword>
<keyword evidence="11 13" id="KW-0472">Membrane</keyword>
<evidence type="ECO:0000256" key="7">
    <source>
        <dbReference type="ARBA" id="ARBA00022723"/>
    </source>
</evidence>
<dbReference type="Proteomes" id="UP000071561">
    <property type="component" value="Chromosome"/>
</dbReference>
<comment type="similarity">
    <text evidence="12">Belongs to the cytochrome b561 family.</text>
</comment>
<feature type="transmembrane region" description="Helical" evidence="13">
    <location>
        <begin position="91"/>
        <end position="114"/>
    </location>
</feature>
<name>A0A127VIA9_9SPHI</name>